<dbReference type="EMBL" id="BTGU01000035">
    <property type="protein sequence ID" value="GMN50858.1"/>
    <property type="molecule type" value="Genomic_DNA"/>
</dbReference>
<feature type="compositionally biased region" description="Basic residues" evidence="1">
    <location>
        <begin position="242"/>
        <end position="253"/>
    </location>
</feature>
<feature type="compositionally biased region" description="Basic and acidic residues" evidence="1">
    <location>
        <begin position="263"/>
        <end position="272"/>
    </location>
</feature>
<dbReference type="Proteomes" id="UP001187192">
    <property type="component" value="Unassembled WGS sequence"/>
</dbReference>
<feature type="region of interest" description="Disordered" evidence="1">
    <location>
        <begin position="195"/>
        <end position="272"/>
    </location>
</feature>
<gene>
    <name evidence="2" type="ORF">TIFTF001_020013</name>
</gene>
<organism evidence="2 3">
    <name type="scientific">Ficus carica</name>
    <name type="common">Common fig</name>
    <dbReference type="NCBI Taxonomy" id="3494"/>
    <lineage>
        <taxon>Eukaryota</taxon>
        <taxon>Viridiplantae</taxon>
        <taxon>Streptophyta</taxon>
        <taxon>Embryophyta</taxon>
        <taxon>Tracheophyta</taxon>
        <taxon>Spermatophyta</taxon>
        <taxon>Magnoliopsida</taxon>
        <taxon>eudicotyledons</taxon>
        <taxon>Gunneridae</taxon>
        <taxon>Pentapetalae</taxon>
        <taxon>rosids</taxon>
        <taxon>fabids</taxon>
        <taxon>Rosales</taxon>
        <taxon>Moraceae</taxon>
        <taxon>Ficeae</taxon>
        <taxon>Ficus</taxon>
    </lineage>
</organism>
<accession>A0AA88D9F8</accession>
<evidence type="ECO:0000313" key="3">
    <source>
        <dbReference type="Proteomes" id="UP001187192"/>
    </source>
</evidence>
<keyword evidence="3" id="KW-1185">Reference proteome</keyword>
<dbReference type="AlphaFoldDB" id="A0AA88D9F8"/>
<sequence>MGLIEDLNNLYPELRTPSERLSDRNEASTEQGLAYLCEALKSIGDSWMANKDRMDKPEFDFTSLTGNFGSYRLAETAAKLLDFMINMAREKFDMMDEDDRVTDYYSSSTNSFGKILSGSYSENNSSCSSSPVTPTSMLPELTCVDSSSVEEIANFSYTPPLLLSLRVQVVKKLNPIDLKYLKLHFSRGRVLFGTILTTAPPPPPPPPIPIGSRGASPPPPPIPLGSRGTPPPTPPVGAARSLRPKKANTKPKRSSQMGNLYRTSREKWRELI</sequence>
<feature type="compositionally biased region" description="Pro residues" evidence="1">
    <location>
        <begin position="199"/>
        <end position="209"/>
    </location>
</feature>
<protein>
    <submittedName>
        <fullName evidence="2">Uncharacterized protein</fullName>
    </submittedName>
</protein>
<comment type="caution">
    <text evidence="2">The sequence shown here is derived from an EMBL/GenBank/DDBJ whole genome shotgun (WGS) entry which is preliminary data.</text>
</comment>
<evidence type="ECO:0000313" key="2">
    <source>
        <dbReference type="EMBL" id="GMN50858.1"/>
    </source>
</evidence>
<feature type="compositionally biased region" description="Pro residues" evidence="1">
    <location>
        <begin position="216"/>
        <end position="235"/>
    </location>
</feature>
<evidence type="ECO:0000256" key="1">
    <source>
        <dbReference type="SAM" id="MobiDB-lite"/>
    </source>
</evidence>
<name>A0AA88D9F8_FICCA</name>
<reference evidence="2" key="1">
    <citation type="submission" date="2023-07" db="EMBL/GenBank/DDBJ databases">
        <title>draft genome sequence of fig (Ficus carica).</title>
        <authorList>
            <person name="Takahashi T."/>
            <person name="Nishimura K."/>
        </authorList>
    </citation>
    <scope>NUCLEOTIDE SEQUENCE</scope>
</reference>
<proteinExistence type="predicted"/>